<accession>A0AB34JA41</accession>
<keyword evidence="1" id="KW-0732">Signal</keyword>
<organism evidence="2 3">
    <name type="scientific">Prymnesium parvum</name>
    <name type="common">Toxic golden alga</name>
    <dbReference type="NCBI Taxonomy" id="97485"/>
    <lineage>
        <taxon>Eukaryota</taxon>
        <taxon>Haptista</taxon>
        <taxon>Haptophyta</taxon>
        <taxon>Prymnesiophyceae</taxon>
        <taxon>Prymnesiales</taxon>
        <taxon>Prymnesiaceae</taxon>
        <taxon>Prymnesium</taxon>
    </lineage>
</organism>
<sequence>MALAMRLVLAASLATLSSALLCAPHASHQQTRGSTLVCAARPELTVCHGSVCVKHGSKAVASAAAKSGFAVKASSTCLKGCGKGVNVSAKGLGKRMLRECTDAAKARSATDEIARKFGL</sequence>
<reference evidence="2 3" key="1">
    <citation type="journal article" date="2024" name="Science">
        <title>Giant polyketide synthase enzymes in the biosynthesis of giant marine polyether toxins.</title>
        <authorList>
            <person name="Fallon T.R."/>
            <person name="Shende V.V."/>
            <person name="Wierzbicki I.H."/>
            <person name="Pendleton A.L."/>
            <person name="Watervoot N.F."/>
            <person name="Auber R.P."/>
            <person name="Gonzalez D.J."/>
            <person name="Wisecaver J.H."/>
            <person name="Moore B.S."/>
        </authorList>
    </citation>
    <scope>NUCLEOTIDE SEQUENCE [LARGE SCALE GENOMIC DNA]</scope>
    <source>
        <strain evidence="2 3">12B1</strain>
    </source>
</reference>
<dbReference type="EMBL" id="JBGBPQ010000011">
    <property type="protein sequence ID" value="KAL1515267.1"/>
    <property type="molecule type" value="Genomic_DNA"/>
</dbReference>
<keyword evidence="3" id="KW-1185">Reference proteome</keyword>
<name>A0AB34JA41_PRYPA</name>
<proteinExistence type="predicted"/>
<dbReference type="Proteomes" id="UP001515480">
    <property type="component" value="Unassembled WGS sequence"/>
</dbReference>
<gene>
    <name evidence="2" type="ORF">AB1Y20_001899</name>
</gene>
<evidence type="ECO:0000313" key="2">
    <source>
        <dbReference type="EMBL" id="KAL1515267.1"/>
    </source>
</evidence>
<evidence type="ECO:0000313" key="3">
    <source>
        <dbReference type="Proteomes" id="UP001515480"/>
    </source>
</evidence>
<protein>
    <submittedName>
        <fullName evidence="2">Uncharacterized protein</fullName>
    </submittedName>
</protein>
<feature type="signal peptide" evidence="1">
    <location>
        <begin position="1"/>
        <end position="19"/>
    </location>
</feature>
<feature type="chain" id="PRO_5044318947" evidence="1">
    <location>
        <begin position="20"/>
        <end position="119"/>
    </location>
</feature>
<evidence type="ECO:0000256" key="1">
    <source>
        <dbReference type="SAM" id="SignalP"/>
    </source>
</evidence>
<dbReference type="AlphaFoldDB" id="A0AB34JA41"/>
<comment type="caution">
    <text evidence="2">The sequence shown here is derived from an EMBL/GenBank/DDBJ whole genome shotgun (WGS) entry which is preliminary data.</text>
</comment>